<keyword evidence="4" id="KW-1185">Reference proteome</keyword>
<protein>
    <recommendedName>
        <fullName evidence="5">Ankyrin</fullName>
    </recommendedName>
</protein>
<dbReference type="Pfam" id="PF13857">
    <property type="entry name" value="Ank_5"/>
    <property type="match status" value="1"/>
</dbReference>
<gene>
    <name evidence="3" type="ORF">CTEN210_08026</name>
</gene>
<dbReference type="Pfam" id="PF12796">
    <property type="entry name" value="Ank_2"/>
    <property type="match status" value="1"/>
</dbReference>
<proteinExistence type="predicted"/>
<keyword evidence="1" id="KW-0677">Repeat</keyword>
<evidence type="ECO:0000256" key="1">
    <source>
        <dbReference type="ARBA" id="ARBA00022737"/>
    </source>
</evidence>
<dbReference type="GO" id="GO:0051015">
    <property type="term" value="F:actin filament binding"/>
    <property type="evidence" value="ECO:0007669"/>
    <property type="project" value="TreeGrafter"/>
</dbReference>
<dbReference type="InterPro" id="IPR052420">
    <property type="entry name" value="Espin/Espin-like"/>
</dbReference>
<accession>A0AAD3CV04</accession>
<dbReference type="SUPFAM" id="SSF48403">
    <property type="entry name" value="Ankyrin repeat"/>
    <property type="match status" value="1"/>
</dbReference>
<dbReference type="SMART" id="SM00248">
    <property type="entry name" value="ANK"/>
    <property type="match status" value="7"/>
</dbReference>
<dbReference type="PANTHER" id="PTHR24153">
    <property type="entry name" value="ESPIN"/>
    <property type="match status" value="1"/>
</dbReference>
<dbReference type="EMBL" id="BLLK01000045">
    <property type="protein sequence ID" value="GFH51550.1"/>
    <property type="molecule type" value="Genomic_DNA"/>
</dbReference>
<dbReference type="GO" id="GO:0051017">
    <property type="term" value="P:actin filament bundle assembly"/>
    <property type="evidence" value="ECO:0007669"/>
    <property type="project" value="TreeGrafter"/>
</dbReference>
<dbReference type="InterPro" id="IPR002110">
    <property type="entry name" value="Ankyrin_rpt"/>
</dbReference>
<name>A0AAD3CV04_9STRA</name>
<comment type="caution">
    <text evidence="3">The sequence shown here is derived from an EMBL/GenBank/DDBJ whole genome shotgun (WGS) entry which is preliminary data.</text>
</comment>
<sequence length="565" mass="62933">MFFGAKDKKKEEKKASAEAAVTKKVDPHFLDDEPEVDYDVGVTVLYKLIEGKLWDKAIARIDTHPHEARTWIFRRESSDPKKIRWRLLPIHAVCVFRSPLAVIEALVSAYPDGAQMKDDQEMLPIHLACRNGASKGVVLTLLYVFPESLQVKDRKGRTPYNFVEASASQNREAVLLALKRYVEENVGEFALDGSKKEKVHEVDYENRTILFRLVLKKDWNGACQRCESFPEEASTWIVTKGYHGNLRFLPLHKACVLSPPMNIIDSLIGAYPEGAKSKDQDGWLPIHCACFYGASQTVINALLESNPNGAHNKDDEGRMPLHYAALKCAPENVVATLLRANPKAAVSKDDEGRLPIHHACSKGAPEGAIEALLKVSAKGAQSKDDQGRLPLHHACRKNAAEKIVKTLLTIYPRAAQVKDDQEKLPIHYACQNGADALIVKMLLKAYPESINIRNGFGYTPLEEAKAMSNEKIINVIETFQRDNPTLSNDKRSADTELQTTVVQLSQRVQYLESLLTEVSKIGGVLKTKTSGGDPHIAELASKLASIDTTPANSTTQRYKYFKRLE</sequence>
<dbReference type="PANTHER" id="PTHR24153:SF8">
    <property type="entry name" value="FORKED, ISOFORM F"/>
    <property type="match status" value="1"/>
</dbReference>
<organism evidence="3 4">
    <name type="scientific">Chaetoceros tenuissimus</name>
    <dbReference type="NCBI Taxonomy" id="426638"/>
    <lineage>
        <taxon>Eukaryota</taxon>
        <taxon>Sar</taxon>
        <taxon>Stramenopiles</taxon>
        <taxon>Ochrophyta</taxon>
        <taxon>Bacillariophyta</taxon>
        <taxon>Coscinodiscophyceae</taxon>
        <taxon>Chaetocerotophycidae</taxon>
        <taxon>Chaetocerotales</taxon>
        <taxon>Chaetocerotaceae</taxon>
        <taxon>Chaetoceros</taxon>
    </lineage>
</organism>
<evidence type="ECO:0000313" key="4">
    <source>
        <dbReference type="Proteomes" id="UP001054902"/>
    </source>
</evidence>
<evidence type="ECO:0000256" key="2">
    <source>
        <dbReference type="ARBA" id="ARBA00023043"/>
    </source>
</evidence>
<evidence type="ECO:0008006" key="5">
    <source>
        <dbReference type="Google" id="ProtNLM"/>
    </source>
</evidence>
<dbReference type="Proteomes" id="UP001054902">
    <property type="component" value="Unassembled WGS sequence"/>
</dbReference>
<keyword evidence="2" id="KW-0040">ANK repeat</keyword>
<dbReference type="GO" id="GO:0005737">
    <property type="term" value="C:cytoplasm"/>
    <property type="evidence" value="ECO:0007669"/>
    <property type="project" value="TreeGrafter"/>
</dbReference>
<dbReference type="Gene3D" id="1.25.40.20">
    <property type="entry name" value="Ankyrin repeat-containing domain"/>
    <property type="match status" value="3"/>
</dbReference>
<dbReference type="InterPro" id="IPR036770">
    <property type="entry name" value="Ankyrin_rpt-contain_sf"/>
</dbReference>
<evidence type="ECO:0000313" key="3">
    <source>
        <dbReference type="EMBL" id="GFH51550.1"/>
    </source>
</evidence>
<reference evidence="3 4" key="1">
    <citation type="journal article" date="2021" name="Sci. Rep.">
        <title>The genome of the diatom Chaetoceros tenuissimus carries an ancient integrated fragment of an extant virus.</title>
        <authorList>
            <person name="Hongo Y."/>
            <person name="Kimura K."/>
            <person name="Takaki Y."/>
            <person name="Yoshida Y."/>
            <person name="Baba S."/>
            <person name="Kobayashi G."/>
            <person name="Nagasaki K."/>
            <person name="Hano T."/>
            <person name="Tomaru Y."/>
        </authorList>
    </citation>
    <scope>NUCLEOTIDE SEQUENCE [LARGE SCALE GENOMIC DNA]</scope>
    <source>
        <strain evidence="3 4">NIES-3715</strain>
    </source>
</reference>
<dbReference type="AlphaFoldDB" id="A0AAD3CV04"/>